<sequence length="146" mass="16469">MRRYELIYILRPGLGEDQINNITEYATQIILDEKGTIIDLNKWGMKKLAYAIKKETQGYYVYCEFAGTPAAVAEIERKFRIDDGVLKYLTIKTADAMTEEDIQKAIGETEAKKAAALEAAAAENEDDDDQDDDDIEDVDTDDSDDE</sequence>
<dbReference type="InterPro" id="IPR014717">
    <property type="entry name" value="Transl_elong_EF1B/ribsomal_bS6"/>
</dbReference>
<feature type="region of interest" description="Disordered" evidence="7">
    <location>
        <begin position="115"/>
        <end position="146"/>
    </location>
</feature>
<dbReference type="CDD" id="cd00473">
    <property type="entry name" value="bS6"/>
    <property type="match status" value="1"/>
</dbReference>
<dbReference type="PANTHER" id="PTHR21011:SF1">
    <property type="entry name" value="SMALL RIBOSOMAL SUBUNIT PROTEIN BS6M"/>
    <property type="match status" value="1"/>
</dbReference>
<dbReference type="Pfam" id="PF01250">
    <property type="entry name" value="Ribosomal_S6"/>
    <property type="match status" value="1"/>
</dbReference>
<accession>A0A1M7Y3Y4</accession>
<dbReference type="InterPro" id="IPR035980">
    <property type="entry name" value="Ribosomal_bS6_sf"/>
</dbReference>
<protein>
    <recommendedName>
        <fullName evidence="5 6">Small ribosomal subunit protein bS6</fullName>
    </recommendedName>
</protein>
<keyword evidence="6" id="KW-0699">rRNA-binding</keyword>
<dbReference type="InterPro" id="IPR020814">
    <property type="entry name" value="Ribosomal_S6_plastid/chlpt"/>
</dbReference>
<dbReference type="Gene3D" id="3.30.70.60">
    <property type="match status" value="1"/>
</dbReference>
<dbReference type="RefSeq" id="WP_073613014.1">
    <property type="nucleotide sequence ID" value="NZ_FRFE01000006.1"/>
</dbReference>
<keyword evidence="6" id="KW-0694">RNA-binding</keyword>
<dbReference type="OrthoDB" id="9812702at2"/>
<dbReference type="GO" id="GO:0006412">
    <property type="term" value="P:translation"/>
    <property type="evidence" value="ECO:0007669"/>
    <property type="project" value="UniProtKB-UniRule"/>
</dbReference>
<proteinExistence type="inferred from homology"/>
<evidence type="ECO:0000313" key="9">
    <source>
        <dbReference type="Proteomes" id="UP000184603"/>
    </source>
</evidence>
<dbReference type="GO" id="GO:1990904">
    <property type="term" value="C:ribonucleoprotein complex"/>
    <property type="evidence" value="ECO:0007669"/>
    <property type="project" value="UniProtKB-KW"/>
</dbReference>
<feature type="compositionally biased region" description="Acidic residues" evidence="7">
    <location>
        <begin position="123"/>
        <end position="146"/>
    </location>
</feature>
<evidence type="ECO:0000256" key="4">
    <source>
        <dbReference type="ARBA" id="ARBA00035104"/>
    </source>
</evidence>
<dbReference type="GO" id="GO:0070181">
    <property type="term" value="F:small ribosomal subunit rRNA binding"/>
    <property type="evidence" value="ECO:0007669"/>
    <property type="project" value="TreeGrafter"/>
</dbReference>
<dbReference type="AlphaFoldDB" id="A0A1M7Y3Y4"/>
<dbReference type="PANTHER" id="PTHR21011">
    <property type="entry name" value="MITOCHONDRIAL 28S RIBOSOMAL PROTEIN S6"/>
    <property type="match status" value="1"/>
</dbReference>
<evidence type="ECO:0000256" key="5">
    <source>
        <dbReference type="ARBA" id="ARBA00035294"/>
    </source>
</evidence>
<gene>
    <name evidence="6" type="primary">rpsF</name>
    <name evidence="8" type="ORF">SAMN02745220_01703</name>
</gene>
<keyword evidence="2 6" id="KW-0689">Ribosomal protein</keyword>
<dbReference type="NCBIfam" id="TIGR00166">
    <property type="entry name" value="S6"/>
    <property type="match status" value="1"/>
</dbReference>
<name>A0A1M7Y3Y4_9BACT</name>
<comment type="similarity">
    <text evidence="1 6">Belongs to the bacterial ribosomal protein bS6 family.</text>
</comment>
<dbReference type="Proteomes" id="UP000184603">
    <property type="component" value="Unassembled WGS sequence"/>
</dbReference>
<organism evidence="8 9">
    <name type="scientific">Desulfopila aestuarii DSM 18488</name>
    <dbReference type="NCBI Taxonomy" id="1121416"/>
    <lineage>
        <taxon>Bacteria</taxon>
        <taxon>Pseudomonadati</taxon>
        <taxon>Thermodesulfobacteriota</taxon>
        <taxon>Desulfobulbia</taxon>
        <taxon>Desulfobulbales</taxon>
        <taxon>Desulfocapsaceae</taxon>
        <taxon>Desulfopila</taxon>
    </lineage>
</organism>
<evidence type="ECO:0000313" key="8">
    <source>
        <dbReference type="EMBL" id="SHO46942.1"/>
    </source>
</evidence>
<evidence type="ECO:0000256" key="7">
    <source>
        <dbReference type="SAM" id="MobiDB-lite"/>
    </source>
</evidence>
<dbReference type="SUPFAM" id="SSF54995">
    <property type="entry name" value="Ribosomal protein S6"/>
    <property type="match status" value="1"/>
</dbReference>
<dbReference type="STRING" id="1121416.SAMN02745220_01703"/>
<dbReference type="GO" id="GO:0005737">
    <property type="term" value="C:cytoplasm"/>
    <property type="evidence" value="ECO:0007669"/>
    <property type="project" value="UniProtKB-ARBA"/>
</dbReference>
<dbReference type="GO" id="GO:0003735">
    <property type="term" value="F:structural constituent of ribosome"/>
    <property type="evidence" value="ECO:0007669"/>
    <property type="project" value="InterPro"/>
</dbReference>
<dbReference type="HAMAP" id="MF_00360">
    <property type="entry name" value="Ribosomal_bS6"/>
    <property type="match status" value="1"/>
</dbReference>
<reference evidence="8 9" key="1">
    <citation type="submission" date="2016-12" db="EMBL/GenBank/DDBJ databases">
        <authorList>
            <person name="Song W.-J."/>
            <person name="Kurnit D.M."/>
        </authorList>
    </citation>
    <scope>NUCLEOTIDE SEQUENCE [LARGE SCALE GENOMIC DNA]</scope>
    <source>
        <strain evidence="8 9">DSM 18488</strain>
    </source>
</reference>
<evidence type="ECO:0000256" key="3">
    <source>
        <dbReference type="ARBA" id="ARBA00023274"/>
    </source>
</evidence>
<keyword evidence="3 6" id="KW-0687">Ribonucleoprotein</keyword>
<evidence type="ECO:0000256" key="2">
    <source>
        <dbReference type="ARBA" id="ARBA00022980"/>
    </source>
</evidence>
<dbReference type="EMBL" id="FRFE01000006">
    <property type="protein sequence ID" value="SHO46942.1"/>
    <property type="molecule type" value="Genomic_DNA"/>
</dbReference>
<comment type="function">
    <text evidence="4 6">Binds together with bS18 to 16S ribosomal RNA.</text>
</comment>
<evidence type="ECO:0000256" key="1">
    <source>
        <dbReference type="ARBA" id="ARBA00009512"/>
    </source>
</evidence>
<dbReference type="GO" id="GO:0005840">
    <property type="term" value="C:ribosome"/>
    <property type="evidence" value="ECO:0007669"/>
    <property type="project" value="UniProtKB-KW"/>
</dbReference>
<keyword evidence="9" id="KW-1185">Reference proteome</keyword>
<evidence type="ECO:0000256" key="6">
    <source>
        <dbReference type="HAMAP-Rule" id="MF_00360"/>
    </source>
</evidence>
<dbReference type="InterPro" id="IPR000529">
    <property type="entry name" value="Ribosomal_bS6"/>
</dbReference>